<comment type="caution">
    <text evidence="6">The sequence shown here is derived from an EMBL/GenBank/DDBJ whole genome shotgun (WGS) entry which is preliminary data.</text>
</comment>
<feature type="transmembrane region" description="Helical" evidence="5">
    <location>
        <begin position="46"/>
        <end position="72"/>
    </location>
</feature>
<evidence type="ECO:0000256" key="2">
    <source>
        <dbReference type="ARBA" id="ARBA00022692"/>
    </source>
</evidence>
<keyword evidence="3 5" id="KW-1133">Transmembrane helix</keyword>
<keyword evidence="2 5" id="KW-0812">Transmembrane</keyword>
<evidence type="ECO:0000256" key="3">
    <source>
        <dbReference type="ARBA" id="ARBA00022989"/>
    </source>
</evidence>
<dbReference type="Pfam" id="PF07264">
    <property type="entry name" value="EI24"/>
    <property type="match status" value="1"/>
</dbReference>
<feature type="transmembrane region" description="Helical" evidence="5">
    <location>
        <begin position="255"/>
        <end position="274"/>
    </location>
</feature>
<feature type="transmembrane region" description="Helical" evidence="5">
    <location>
        <begin position="170"/>
        <end position="189"/>
    </location>
</feature>
<evidence type="ECO:0000256" key="4">
    <source>
        <dbReference type="ARBA" id="ARBA00023136"/>
    </source>
</evidence>
<evidence type="ECO:0000313" key="7">
    <source>
        <dbReference type="Proteomes" id="UP000825729"/>
    </source>
</evidence>
<dbReference type="GO" id="GO:0016020">
    <property type="term" value="C:membrane"/>
    <property type="evidence" value="ECO:0007669"/>
    <property type="project" value="UniProtKB-SubCell"/>
</dbReference>
<organism evidence="6 7">
    <name type="scientific">Aristolochia fimbriata</name>
    <name type="common">White veined hardy Dutchman's pipe vine</name>
    <dbReference type="NCBI Taxonomy" id="158543"/>
    <lineage>
        <taxon>Eukaryota</taxon>
        <taxon>Viridiplantae</taxon>
        <taxon>Streptophyta</taxon>
        <taxon>Embryophyta</taxon>
        <taxon>Tracheophyta</taxon>
        <taxon>Spermatophyta</taxon>
        <taxon>Magnoliopsida</taxon>
        <taxon>Magnoliidae</taxon>
        <taxon>Piperales</taxon>
        <taxon>Aristolochiaceae</taxon>
        <taxon>Aristolochia</taxon>
    </lineage>
</organism>
<proteinExistence type="predicted"/>
<evidence type="ECO:0000256" key="5">
    <source>
        <dbReference type="SAM" id="Phobius"/>
    </source>
</evidence>
<dbReference type="GO" id="GO:0005783">
    <property type="term" value="C:endoplasmic reticulum"/>
    <property type="evidence" value="ECO:0007669"/>
    <property type="project" value="TreeGrafter"/>
</dbReference>
<keyword evidence="7" id="KW-1185">Reference proteome</keyword>
<comment type="subcellular location">
    <subcellularLocation>
        <location evidence="1">Membrane</location>
        <topology evidence="1">Multi-pass membrane protein</topology>
    </subcellularLocation>
</comment>
<accession>A0AAV7E8T5</accession>
<reference evidence="6 7" key="1">
    <citation type="submission" date="2021-07" db="EMBL/GenBank/DDBJ databases">
        <title>The Aristolochia fimbriata genome: insights into angiosperm evolution, floral development and chemical biosynthesis.</title>
        <authorList>
            <person name="Jiao Y."/>
        </authorList>
    </citation>
    <scope>NUCLEOTIDE SEQUENCE [LARGE SCALE GENOMIC DNA]</scope>
    <source>
        <strain evidence="6">IBCAS-2021</strain>
        <tissue evidence="6">Leaf</tissue>
    </source>
</reference>
<feature type="transmembrane region" description="Helical" evidence="5">
    <location>
        <begin position="96"/>
        <end position="125"/>
    </location>
</feature>
<keyword evidence="4 5" id="KW-0472">Membrane</keyword>
<dbReference type="GO" id="GO:0016236">
    <property type="term" value="P:macroautophagy"/>
    <property type="evidence" value="ECO:0007669"/>
    <property type="project" value="TreeGrafter"/>
</dbReference>
<name>A0AAV7E8T5_ARIFI</name>
<gene>
    <name evidence="6" type="ORF">H6P81_015492</name>
</gene>
<dbReference type="PANTHER" id="PTHR21389:SF0">
    <property type="entry name" value="ETOPOSIDE-INDUCED PROTEIN 2.4 HOMOLOG"/>
    <property type="match status" value="1"/>
</dbReference>
<evidence type="ECO:0000256" key="1">
    <source>
        <dbReference type="ARBA" id="ARBA00004141"/>
    </source>
</evidence>
<dbReference type="Proteomes" id="UP000825729">
    <property type="component" value="Unassembled WGS sequence"/>
</dbReference>
<protein>
    <submittedName>
        <fullName evidence="6">Uncharacterized protein</fullName>
    </submittedName>
</protein>
<dbReference type="EMBL" id="JAINDJ010000006">
    <property type="protein sequence ID" value="KAG9444152.1"/>
    <property type="molecule type" value="Genomic_DNA"/>
</dbReference>
<dbReference type="InterPro" id="IPR059112">
    <property type="entry name" value="CysZ/EI24"/>
</dbReference>
<dbReference type="AlphaFoldDB" id="A0AAV7E8T5"/>
<evidence type="ECO:0000313" key="6">
    <source>
        <dbReference type="EMBL" id="KAG9444152.1"/>
    </source>
</evidence>
<sequence>MDEVKDYIKQAGILWLSGFKEACCLQRVVFFCRRSRMLSIRTGQCFLLNGLIFLGSMFILNWVVIPTLWWILPDHCPDIYPELPCWDGDSLPLYTFLRYILIELFYVLWFYPLYIFSLCLSTIWYNDIAKHAFASMDPTRATELSKRQDSSHTEKSAGIDKVMFGISEQLYSLLLLTIFCFEVYATGFLPYIGKAIKFLFLSWMYAYYCFEYKWNFTELKLVKRLNFFESNWAFFAGFGSPCVMGIFFFSPLVSYGVMAILFPLFVLTAIGSQAEKDIDSQRRSWGGGPGKLPIFYVANVLATKLL</sequence>
<dbReference type="PANTHER" id="PTHR21389">
    <property type="entry name" value="P53 INDUCED PROTEIN"/>
    <property type="match status" value="1"/>
</dbReference>